<dbReference type="Proteomes" id="UP000237271">
    <property type="component" value="Unassembled WGS sequence"/>
</dbReference>
<evidence type="ECO:0000313" key="2">
    <source>
        <dbReference type="EMBL" id="POM62070.1"/>
    </source>
</evidence>
<sequence>MTDVVGVSYRLGWTIERNRANRSIFIYQKNYATKQVLNAKSAPIAQKLSATDCPTDDEAKTIMANKPYREGPHSPHEAQLHAPQIGRCKQPRYTAHP</sequence>
<reference evidence="2 3" key="1">
    <citation type="journal article" date="2017" name="Genome Biol. Evol.">
        <title>Phytophthora megakarya and P. palmivora, closely related causal agents of cacao black pod rot, underwent increases in genome sizes and gene numbers by different mechanisms.</title>
        <authorList>
            <person name="Ali S.S."/>
            <person name="Shao J."/>
            <person name="Lary D.J."/>
            <person name="Kronmiller B."/>
            <person name="Shen D."/>
            <person name="Strem M.D."/>
            <person name="Amoako-Attah I."/>
            <person name="Akrofi A.Y."/>
            <person name="Begoude B.A."/>
            <person name="Ten Hoopen G.M."/>
            <person name="Coulibaly K."/>
            <person name="Kebe B.I."/>
            <person name="Melnick R.L."/>
            <person name="Guiltinan M.J."/>
            <person name="Tyler B.M."/>
            <person name="Meinhardt L.W."/>
            <person name="Bailey B.A."/>
        </authorList>
    </citation>
    <scope>NUCLEOTIDE SEQUENCE [LARGE SCALE GENOMIC DNA]</scope>
    <source>
        <strain evidence="3">sbr112.9</strain>
    </source>
</reference>
<feature type="compositionally biased region" description="Basic and acidic residues" evidence="1">
    <location>
        <begin position="67"/>
        <end position="79"/>
    </location>
</feature>
<dbReference type="EMBL" id="NCKW01015674">
    <property type="protein sequence ID" value="POM62070.1"/>
    <property type="molecule type" value="Genomic_DNA"/>
</dbReference>
<gene>
    <name evidence="2" type="ORF">PHPALM_28816</name>
</gene>
<name>A0A2P4X941_9STRA</name>
<evidence type="ECO:0000256" key="1">
    <source>
        <dbReference type="SAM" id="MobiDB-lite"/>
    </source>
</evidence>
<dbReference type="OrthoDB" id="116520at2759"/>
<proteinExistence type="predicted"/>
<keyword evidence="3" id="KW-1185">Reference proteome</keyword>
<evidence type="ECO:0000313" key="3">
    <source>
        <dbReference type="Proteomes" id="UP000237271"/>
    </source>
</evidence>
<organism evidence="2 3">
    <name type="scientific">Phytophthora palmivora</name>
    <dbReference type="NCBI Taxonomy" id="4796"/>
    <lineage>
        <taxon>Eukaryota</taxon>
        <taxon>Sar</taxon>
        <taxon>Stramenopiles</taxon>
        <taxon>Oomycota</taxon>
        <taxon>Peronosporomycetes</taxon>
        <taxon>Peronosporales</taxon>
        <taxon>Peronosporaceae</taxon>
        <taxon>Phytophthora</taxon>
    </lineage>
</organism>
<protein>
    <submittedName>
        <fullName evidence="2">Retrovirus-related Pol Polyprotein</fullName>
    </submittedName>
</protein>
<feature type="region of interest" description="Disordered" evidence="1">
    <location>
        <begin position="66"/>
        <end position="97"/>
    </location>
</feature>
<comment type="caution">
    <text evidence="2">The sequence shown here is derived from an EMBL/GenBank/DDBJ whole genome shotgun (WGS) entry which is preliminary data.</text>
</comment>
<accession>A0A2P4X941</accession>
<dbReference type="AlphaFoldDB" id="A0A2P4X941"/>